<gene>
    <name evidence="3" type="ORF">A5636_12110</name>
</gene>
<organism evidence="3 4">
    <name type="scientific">Mycobacterium asiaticum</name>
    <dbReference type="NCBI Taxonomy" id="1790"/>
    <lineage>
        <taxon>Bacteria</taxon>
        <taxon>Bacillati</taxon>
        <taxon>Actinomycetota</taxon>
        <taxon>Actinomycetes</taxon>
        <taxon>Mycobacteriales</taxon>
        <taxon>Mycobacteriaceae</taxon>
        <taxon>Mycobacterium</taxon>
    </lineage>
</organism>
<evidence type="ECO:0000313" key="4">
    <source>
        <dbReference type="Proteomes" id="UP000093629"/>
    </source>
</evidence>
<reference evidence="3 4" key="1">
    <citation type="submission" date="2016-06" db="EMBL/GenBank/DDBJ databases">
        <authorList>
            <person name="Kjaerup R.B."/>
            <person name="Dalgaard T.S."/>
            <person name="Juul-Madsen H.R."/>
        </authorList>
    </citation>
    <scope>NUCLEOTIDE SEQUENCE [LARGE SCALE GENOMIC DNA]</scope>
    <source>
        <strain evidence="3 4">1245139.5</strain>
    </source>
</reference>
<feature type="compositionally biased region" description="Acidic residues" evidence="1">
    <location>
        <begin position="267"/>
        <end position="276"/>
    </location>
</feature>
<proteinExistence type="predicted"/>
<comment type="caution">
    <text evidence="3">The sequence shown here is derived from an EMBL/GenBank/DDBJ whole genome shotgun (WGS) entry which is preliminary data.</text>
</comment>
<dbReference type="InterPro" id="IPR043641">
    <property type="entry name" value="PPE-PPW_C"/>
</dbReference>
<keyword evidence="4" id="KW-1185">Reference proteome</keyword>
<sequence>MPVTGIGAGGGGGGNGFQLPTPQEIWEMIFGPDGTQIPGQGQPNWNPLQYLQNLPNFINGNQQALSYLEANLPQFLTNPANFPGLVTYFIAWQTYRVVNWTLRTLRFLVQMAPLLLPAFLNLATVNLGGLAGLAGLAQPPAPVVPPAPMPVTGTQQLPPPALLLAAPALAPAPAPLPTPSTAPTVPAPATPAGPPIPATGAEGFSYLVGGPGPGVGWGMGARIAATDTASETAAAPGVLAAHRDAVRSVRRQRAGLGRGYRYEFLDSDGDASEDEFTSPRYAPSEKGAGAMGFAGTSSSVAARPTGLTTLAGDEFGGGPGLPLLPETWRPDAH</sequence>
<evidence type="ECO:0000313" key="3">
    <source>
        <dbReference type="EMBL" id="OBK12415.1"/>
    </source>
</evidence>
<feature type="region of interest" description="Disordered" evidence="1">
    <location>
        <begin position="267"/>
        <end position="297"/>
    </location>
</feature>
<dbReference type="AlphaFoldDB" id="A0A1A3MTL5"/>
<name>A0A1A3MTL5_MYCAS</name>
<evidence type="ECO:0000256" key="1">
    <source>
        <dbReference type="SAM" id="MobiDB-lite"/>
    </source>
</evidence>
<evidence type="ECO:0000259" key="2">
    <source>
        <dbReference type="Pfam" id="PF18878"/>
    </source>
</evidence>
<feature type="region of interest" description="Disordered" evidence="1">
    <location>
        <begin position="310"/>
        <end position="333"/>
    </location>
</feature>
<dbReference type="EMBL" id="LZLQ01000126">
    <property type="protein sequence ID" value="OBK12415.1"/>
    <property type="molecule type" value="Genomic_DNA"/>
</dbReference>
<dbReference type="Pfam" id="PF18878">
    <property type="entry name" value="PPE-PPW"/>
    <property type="match status" value="1"/>
</dbReference>
<accession>A0A1A3MTL5</accession>
<dbReference type="Proteomes" id="UP000093629">
    <property type="component" value="Unassembled WGS sequence"/>
</dbReference>
<feature type="domain" description="PPE-PPW subfamily C-terminal" evidence="2">
    <location>
        <begin position="284"/>
        <end position="328"/>
    </location>
</feature>
<protein>
    <recommendedName>
        <fullName evidence="2">PPE-PPW subfamily C-terminal domain-containing protein</fullName>
    </recommendedName>
</protein>